<organism evidence="1 2">
    <name type="scientific">Haloarcula mannanilytica</name>
    <dbReference type="NCBI Taxonomy" id="2509225"/>
    <lineage>
        <taxon>Archaea</taxon>
        <taxon>Methanobacteriati</taxon>
        <taxon>Methanobacteriota</taxon>
        <taxon>Stenosarchaea group</taxon>
        <taxon>Halobacteria</taxon>
        <taxon>Halobacteriales</taxon>
        <taxon>Haloarculaceae</taxon>
        <taxon>Haloarcula</taxon>
    </lineage>
</organism>
<dbReference type="Proteomes" id="UP000304382">
    <property type="component" value="Unassembled WGS sequence"/>
</dbReference>
<keyword evidence="2" id="KW-1185">Reference proteome</keyword>
<comment type="caution">
    <text evidence="1">The sequence shown here is derived from an EMBL/GenBank/DDBJ whole genome shotgun (WGS) entry which is preliminary data.</text>
</comment>
<reference evidence="1 2" key="1">
    <citation type="submission" date="2019-02" db="EMBL/GenBank/DDBJ databases">
        <title>Haloarcula mannanilyticum sp. nov., a mannan degrading haloarchaeon isolated from commercial salt.</title>
        <authorList>
            <person name="Enomoto S."/>
            <person name="Shimane Y."/>
            <person name="Kamekura M."/>
            <person name="Ito T."/>
            <person name="Moriya O."/>
            <person name="Ihara K."/>
            <person name="Takahashi-Ando N."/>
            <person name="Fukushima Y."/>
            <person name="Yoshida Y."/>
            <person name="Usama R."/>
            <person name="Takai K."/>
            <person name="Minegishi H."/>
        </authorList>
    </citation>
    <scope>NUCLEOTIDE SEQUENCE [LARGE SCALE GENOMIC DNA]</scope>
    <source>
        <strain evidence="1 2">MD130-1</strain>
    </source>
</reference>
<dbReference type="AlphaFoldDB" id="A0A4C2EP34"/>
<sequence length="75" mass="8152">MSLGENADIDPEDIYEVLVGATADGTLISTLCDRSEDSSSGTNILRHLRTKLDLETVKTVGNTLLSQYKLDVLPE</sequence>
<evidence type="ECO:0000313" key="1">
    <source>
        <dbReference type="EMBL" id="GCF16022.1"/>
    </source>
</evidence>
<gene>
    <name evidence="1" type="ORF">Harman_39570</name>
</gene>
<proteinExistence type="predicted"/>
<evidence type="ECO:0000313" key="2">
    <source>
        <dbReference type="Proteomes" id="UP000304382"/>
    </source>
</evidence>
<protein>
    <submittedName>
        <fullName evidence="1">Uncharacterized protein</fullName>
    </submittedName>
</protein>
<name>A0A4C2EP34_9EURY</name>
<accession>A0A4C2EP34</accession>
<dbReference type="EMBL" id="BIXZ01000014">
    <property type="protein sequence ID" value="GCF16022.1"/>
    <property type="molecule type" value="Genomic_DNA"/>
</dbReference>